<comment type="cofactor">
    <cofactor evidence="1 7">
        <name>heme</name>
        <dbReference type="ChEBI" id="CHEBI:30413"/>
    </cofactor>
</comment>
<dbReference type="GO" id="GO:0005789">
    <property type="term" value="C:endoplasmic reticulum membrane"/>
    <property type="evidence" value="ECO:0007669"/>
    <property type="project" value="UniProtKB-SubCell"/>
</dbReference>
<keyword evidence="6 7" id="KW-0408">Iron</keyword>
<dbReference type="GO" id="GO:0004497">
    <property type="term" value="F:monooxygenase activity"/>
    <property type="evidence" value="ECO:0007669"/>
    <property type="project" value="InterPro"/>
</dbReference>
<reference evidence="9" key="1">
    <citation type="journal article" date="2017" name="bioRxiv">
        <title>Conservation of a gene cluster reveals novel cercosporin biosynthetic mechanisms and extends production to the genus Colletotrichum.</title>
        <authorList>
            <person name="de Jonge R."/>
            <person name="Ebert M.K."/>
            <person name="Huitt-Roehl C.R."/>
            <person name="Pal P."/>
            <person name="Suttle J.C."/>
            <person name="Spanner R.E."/>
            <person name="Neubauer J.D."/>
            <person name="Jurick W.M.II."/>
            <person name="Stott K.A."/>
            <person name="Secor G.A."/>
            <person name="Thomma B.P.H.J."/>
            <person name="Van de Peer Y."/>
            <person name="Townsend C.A."/>
            <person name="Bolton M.D."/>
        </authorList>
    </citation>
    <scope>NUCLEOTIDE SEQUENCE [LARGE SCALE GENOMIC DNA]</scope>
    <source>
        <strain evidence="9">CBS538.71</strain>
    </source>
</reference>
<sequence length="578" mass="65400">MATVNGTSDWQPPELHASPPTWYQLPLQNMTATVLLATIVVIIVTRIASSSNTRSKHQNGALTVPAHPYWLPLIGHIPQVGLNGESFLNGLRSIYRNGAFALNFGGSRHNIVYTPGHVTALMNTKKENADAETVGKTLMINLFCFPKNEFDKYDAAYKELVDCYREILSNPGLEHMMNNTARRAQDNINNLVSYLESPVDQMPWEKRANTVLLVDEADGKSARPSVVEASLYPLLRDFVAWTAVPSIMGTDFLANYPDFIQDVWTFDMGFLMMAASLPRWLPIPALTRAHIARKACIEKLDTFHENLEKYFEGQPLESKWSSLDDISTLIRARTKVYRKHNFSIRARTAIDWALMWAANANSNSFIFWMINRIYSDRALLAQLREEISPFVHITQQHTGLPIEPPPQITKIDVDRLCDSCPLLKSVYVETLRLDTAPWSFKAVNQDFILQSREKGAEPILLRKGEYVHAAHDLHNTDPNYWNDPMTFKPDRHIKKSEDGKSTADLGSIRPYGGGASMCKGRAFAVKEAMLFTATIISMWEIEPKGGGKWVMPEHKKATGTYTTTEDTRVWISRRKLDL</sequence>
<accession>A0A2S6BWN6</accession>
<organism evidence="8 9">
    <name type="scientific">Cercospora berteroae</name>
    <dbReference type="NCBI Taxonomy" id="357750"/>
    <lineage>
        <taxon>Eukaryota</taxon>
        <taxon>Fungi</taxon>
        <taxon>Dikarya</taxon>
        <taxon>Ascomycota</taxon>
        <taxon>Pezizomycotina</taxon>
        <taxon>Dothideomycetes</taxon>
        <taxon>Dothideomycetidae</taxon>
        <taxon>Mycosphaerellales</taxon>
        <taxon>Mycosphaerellaceae</taxon>
        <taxon>Cercospora</taxon>
    </lineage>
</organism>
<evidence type="ECO:0000256" key="6">
    <source>
        <dbReference type="ARBA" id="ARBA00023004"/>
    </source>
</evidence>
<comment type="subcellular location">
    <subcellularLocation>
        <location evidence="2">Endoplasmic reticulum membrane</location>
        <topology evidence="2">Single-pass membrane protein</topology>
    </subcellularLocation>
</comment>
<proteinExistence type="inferred from homology"/>
<dbReference type="GO" id="GO:0020037">
    <property type="term" value="F:heme binding"/>
    <property type="evidence" value="ECO:0007669"/>
    <property type="project" value="InterPro"/>
</dbReference>
<keyword evidence="4" id="KW-0443">Lipid metabolism</keyword>
<dbReference type="SUPFAM" id="SSF48264">
    <property type="entry name" value="Cytochrome P450"/>
    <property type="match status" value="1"/>
</dbReference>
<dbReference type="InterPro" id="IPR036396">
    <property type="entry name" value="Cyt_P450_sf"/>
</dbReference>
<evidence type="ECO:0000313" key="9">
    <source>
        <dbReference type="Proteomes" id="UP000237631"/>
    </source>
</evidence>
<dbReference type="EMBL" id="PNEN01001733">
    <property type="protein sequence ID" value="PPJ51895.1"/>
    <property type="molecule type" value="Genomic_DNA"/>
</dbReference>
<keyword evidence="4" id="KW-0444">Lipid biosynthesis</keyword>
<dbReference type="GO" id="GO:0016705">
    <property type="term" value="F:oxidoreductase activity, acting on paired donors, with incorporation or reduction of molecular oxygen"/>
    <property type="evidence" value="ECO:0007669"/>
    <property type="project" value="InterPro"/>
</dbReference>
<dbReference type="InterPro" id="IPR002403">
    <property type="entry name" value="Cyt_P450_E_grp-IV"/>
</dbReference>
<evidence type="ECO:0000256" key="3">
    <source>
        <dbReference type="ARBA" id="ARBA00010617"/>
    </source>
</evidence>
<comment type="caution">
    <text evidence="8">The sequence shown here is derived from an EMBL/GenBank/DDBJ whole genome shotgun (WGS) entry which is preliminary data.</text>
</comment>
<dbReference type="STRING" id="357750.A0A2S6BWN6"/>
<protein>
    <recommendedName>
        <fullName evidence="10">Cytochrome P450</fullName>
    </recommendedName>
</protein>
<comment type="similarity">
    <text evidence="3">Belongs to the cytochrome P450 family.</text>
</comment>
<feature type="binding site" description="axial binding residue" evidence="7">
    <location>
        <position position="518"/>
    </location>
    <ligand>
        <name>heme</name>
        <dbReference type="ChEBI" id="CHEBI:30413"/>
    </ligand>
    <ligandPart>
        <name>Fe</name>
        <dbReference type="ChEBI" id="CHEBI:18248"/>
    </ligandPart>
</feature>
<evidence type="ECO:0000256" key="1">
    <source>
        <dbReference type="ARBA" id="ARBA00001971"/>
    </source>
</evidence>
<dbReference type="Gene3D" id="1.10.630.10">
    <property type="entry name" value="Cytochrome P450"/>
    <property type="match status" value="1"/>
</dbReference>
<keyword evidence="7" id="KW-0349">Heme</keyword>
<dbReference type="InterPro" id="IPR001128">
    <property type="entry name" value="Cyt_P450"/>
</dbReference>
<dbReference type="PANTHER" id="PTHR24306">
    <property type="match status" value="1"/>
</dbReference>
<evidence type="ECO:0000256" key="5">
    <source>
        <dbReference type="ARBA" id="ARBA00022723"/>
    </source>
</evidence>
<keyword evidence="5 7" id="KW-0479">Metal-binding</keyword>
<dbReference type="CDD" id="cd11040">
    <property type="entry name" value="CYP7_CYP8-like"/>
    <property type="match status" value="1"/>
</dbReference>
<dbReference type="OrthoDB" id="3366823at2759"/>
<gene>
    <name evidence="8" type="ORF">CBER1_08811</name>
</gene>
<keyword evidence="9" id="KW-1185">Reference proteome</keyword>
<dbReference type="AlphaFoldDB" id="A0A2S6BWN6"/>
<evidence type="ECO:0000256" key="7">
    <source>
        <dbReference type="PIRSR" id="PIRSR602403-1"/>
    </source>
</evidence>
<dbReference type="Pfam" id="PF00067">
    <property type="entry name" value="p450"/>
    <property type="match status" value="1"/>
</dbReference>
<evidence type="ECO:0000313" key="8">
    <source>
        <dbReference type="EMBL" id="PPJ51895.1"/>
    </source>
</evidence>
<evidence type="ECO:0000256" key="4">
    <source>
        <dbReference type="ARBA" id="ARBA00022516"/>
    </source>
</evidence>
<name>A0A2S6BWN6_9PEZI</name>
<dbReference type="PRINTS" id="PR00465">
    <property type="entry name" value="EP450IV"/>
</dbReference>
<evidence type="ECO:0000256" key="2">
    <source>
        <dbReference type="ARBA" id="ARBA00004389"/>
    </source>
</evidence>
<dbReference type="Proteomes" id="UP000237631">
    <property type="component" value="Unassembled WGS sequence"/>
</dbReference>
<dbReference type="GO" id="GO:0005506">
    <property type="term" value="F:iron ion binding"/>
    <property type="evidence" value="ECO:0007669"/>
    <property type="project" value="InterPro"/>
</dbReference>
<evidence type="ECO:0008006" key="10">
    <source>
        <dbReference type="Google" id="ProtNLM"/>
    </source>
</evidence>
<dbReference type="PANTHER" id="PTHR24306:SF7">
    <property type="entry name" value="AHBB"/>
    <property type="match status" value="1"/>
</dbReference>